<feature type="transmembrane region" description="Helical" evidence="2">
    <location>
        <begin position="203"/>
        <end position="224"/>
    </location>
</feature>
<dbReference type="HOGENOM" id="CLU_046242_0_0_0"/>
<protein>
    <submittedName>
        <fullName evidence="3">Uncharacterized protein</fullName>
    </submittedName>
</protein>
<proteinExistence type="predicted"/>
<keyword evidence="2" id="KW-1133">Transmembrane helix</keyword>
<gene>
    <name evidence="3" type="ORF">CCALI_02852</name>
</gene>
<dbReference type="STRING" id="454171.CP488_01235"/>
<dbReference type="KEGG" id="ccz:CCALI_02852"/>
<dbReference type="PATRIC" id="fig|1303518.3.peg.2957"/>
<evidence type="ECO:0000256" key="2">
    <source>
        <dbReference type="SAM" id="Phobius"/>
    </source>
</evidence>
<evidence type="ECO:0000313" key="3">
    <source>
        <dbReference type="EMBL" id="CCW36637.1"/>
    </source>
</evidence>
<dbReference type="Proteomes" id="UP000014227">
    <property type="component" value="Chromosome I"/>
</dbReference>
<accession>S0EZV4</accession>
<feature type="transmembrane region" description="Helical" evidence="2">
    <location>
        <begin position="244"/>
        <end position="262"/>
    </location>
</feature>
<keyword evidence="2" id="KW-0472">Membrane</keyword>
<keyword evidence="4" id="KW-1185">Reference proteome</keyword>
<feature type="region of interest" description="Disordered" evidence="1">
    <location>
        <begin position="424"/>
        <end position="470"/>
    </location>
</feature>
<feature type="transmembrane region" description="Helical" evidence="2">
    <location>
        <begin position="43"/>
        <end position="68"/>
    </location>
</feature>
<feature type="transmembrane region" description="Helical" evidence="2">
    <location>
        <begin position="88"/>
        <end position="110"/>
    </location>
</feature>
<dbReference type="AlphaFoldDB" id="S0EZV4"/>
<keyword evidence="2" id="KW-0812">Transmembrane</keyword>
<organism evidence="3 4">
    <name type="scientific">Chthonomonas calidirosea (strain DSM 23976 / ICMP 18418 / T49)</name>
    <dbReference type="NCBI Taxonomy" id="1303518"/>
    <lineage>
        <taxon>Bacteria</taxon>
        <taxon>Bacillati</taxon>
        <taxon>Armatimonadota</taxon>
        <taxon>Chthonomonadia</taxon>
        <taxon>Chthonomonadales</taxon>
        <taxon>Chthonomonadaceae</taxon>
        <taxon>Chthonomonas</taxon>
    </lineage>
</organism>
<feature type="compositionally biased region" description="Polar residues" evidence="1">
    <location>
        <begin position="427"/>
        <end position="444"/>
    </location>
</feature>
<dbReference type="InParanoid" id="S0EZV4"/>
<dbReference type="EMBL" id="HF951689">
    <property type="protein sequence ID" value="CCW36637.1"/>
    <property type="molecule type" value="Genomic_DNA"/>
</dbReference>
<reference evidence="4" key="1">
    <citation type="submission" date="2013-03" db="EMBL/GenBank/DDBJ databases">
        <title>Genome sequence of Chthonomonas calidirosea, the first sequenced genome from the Armatimonadetes phylum (formally candidate division OP10).</title>
        <authorList>
            <person name="Lee K.C.Y."/>
            <person name="Morgan X.C."/>
            <person name="Dunfield P.F."/>
            <person name="Tamas I."/>
            <person name="Houghton K.M."/>
            <person name="Vyssotski M."/>
            <person name="Ryan J.L.J."/>
            <person name="Lagutin K."/>
            <person name="McDonald I.R."/>
            <person name="Stott M.B."/>
        </authorList>
    </citation>
    <scope>NUCLEOTIDE SEQUENCE [LARGE SCALE GENOMIC DNA]</scope>
    <source>
        <strain evidence="4">DSM 23976 / ICMP 18418 / T49</strain>
    </source>
</reference>
<evidence type="ECO:0000313" key="4">
    <source>
        <dbReference type="Proteomes" id="UP000014227"/>
    </source>
</evidence>
<name>S0EZV4_CHTCT</name>
<evidence type="ECO:0000256" key="1">
    <source>
        <dbReference type="SAM" id="MobiDB-lite"/>
    </source>
</evidence>
<sequence length="470" mass="53222">MKLWQQLVTRLQAIKPRGSTKAPQLGEKLFSIKGSSKKVGFRLLTLGLPFSLLLLFVLFVVRWIYLFLTSVSLQSPHPSDVLNWQALMVLKLLTLLTGVEGVLLIASYFINSWRGEISVWQGGLCIESLLSTVRLPWDEVLDVVERNIGNKNEPTLLILTTKGWLSLPAQSEEAQQLKSHLLNHLKRDHPIPHDRSRGNPPSYLLNTIRFISLLMFMSSVTFYIINKNFNPEFVSISVNLELVIYFVSISLVCVLASLVLLWEFTTYPLRSYGNQRDVFHLSSLVKEIFRMKRLRKTFSDLLLSPHNHPRTLLAVYKALALRVLAAYASDDVRKIDEKTRRSLHKLLRSETDPEFLCAFLQSYRPLVVPSDAPVMEALVQGKTALGYHAEVAQEAQTCLDVIRELTNPQTLLRAGTLTSEHLLRPVSNPTPAENLLRSVTNPSETLEEDRKEPLTPATRLQAEPQEQAAS</sequence>